<proteinExistence type="predicted"/>
<dbReference type="SUPFAM" id="SSF51713">
    <property type="entry name" value="tRNA-guanine transglycosylase"/>
    <property type="match status" value="1"/>
</dbReference>
<dbReference type="AlphaFoldDB" id="A0A158DV24"/>
<keyword evidence="2" id="KW-1185">Reference proteome</keyword>
<dbReference type="STRING" id="1777137.AWB76_07529"/>
<sequence>MFEAAKLGASPEQFPNLEAAIGYIAGTATHAGEVRPWTRHVDTKVFLIIGRRVQPPKRSAAMTPPWLEQYASGQKTGYAQALMAYADYYGVDGSADDDPEIEERIAMHRQPLVGYASRTGTRRNLAALKGADWRLLVSAKGELRTEGFARYALDNGAWTAYQQGQPFDEYAVAVAVERLGERADWLVLPDIVMGGMASLDYSLKWLERLRGMPCRMLIAVQNGMQVEDLASLLSPAVGIFIGGSTEWKEQTAHVWGSLARRRHCYLHVGRVNSARRIRICAAAGADSFDGTSVSRYAKTLPRLDRATRQADMFAAAHDGLEGAQRATADLLI</sequence>
<dbReference type="GO" id="GO:0006400">
    <property type="term" value="P:tRNA modification"/>
    <property type="evidence" value="ECO:0007669"/>
    <property type="project" value="InterPro"/>
</dbReference>
<gene>
    <name evidence="1" type="ORF">AWB76_07529</name>
</gene>
<dbReference type="InterPro" id="IPR036511">
    <property type="entry name" value="TGT-like_sf"/>
</dbReference>
<name>A0A158DV24_9BURK</name>
<dbReference type="Proteomes" id="UP000054624">
    <property type="component" value="Unassembled WGS sequence"/>
</dbReference>
<evidence type="ECO:0008006" key="3">
    <source>
        <dbReference type="Google" id="ProtNLM"/>
    </source>
</evidence>
<protein>
    <recommendedName>
        <fullName evidence="3">Queuine tRNA-ribosyltransferase</fullName>
    </recommendedName>
</protein>
<dbReference type="EMBL" id="FCOI02000055">
    <property type="protein sequence ID" value="SAK98428.1"/>
    <property type="molecule type" value="Genomic_DNA"/>
</dbReference>
<organism evidence="1 2">
    <name type="scientific">Caballeronia temeraria</name>
    <dbReference type="NCBI Taxonomy" id="1777137"/>
    <lineage>
        <taxon>Bacteria</taxon>
        <taxon>Pseudomonadati</taxon>
        <taxon>Pseudomonadota</taxon>
        <taxon>Betaproteobacteria</taxon>
        <taxon>Burkholderiales</taxon>
        <taxon>Burkholderiaceae</taxon>
        <taxon>Caballeronia</taxon>
    </lineage>
</organism>
<evidence type="ECO:0000313" key="1">
    <source>
        <dbReference type="EMBL" id="SAK98428.1"/>
    </source>
</evidence>
<reference evidence="2" key="1">
    <citation type="submission" date="2016-01" db="EMBL/GenBank/DDBJ databases">
        <authorList>
            <person name="Peeters Charlotte."/>
        </authorList>
    </citation>
    <scope>NUCLEOTIDE SEQUENCE [LARGE SCALE GENOMIC DNA]</scope>
</reference>
<dbReference type="RefSeq" id="WP_244173667.1">
    <property type="nucleotide sequence ID" value="NZ_FCOI02000055.1"/>
</dbReference>
<accession>A0A158DV24</accession>
<evidence type="ECO:0000313" key="2">
    <source>
        <dbReference type="Proteomes" id="UP000054624"/>
    </source>
</evidence>